<dbReference type="InterPro" id="IPR036388">
    <property type="entry name" value="WH-like_DNA-bd_sf"/>
</dbReference>
<reference evidence="5" key="2">
    <citation type="submission" date="2021-04" db="EMBL/GenBank/DDBJ databases">
        <authorList>
            <person name="Gilroy R."/>
        </authorList>
    </citation>
    <scope>NUCLEOTIDE SEQUENCE</scope>
    <source>
        <strain evidence="5">CHK179-28034</strain>
    </source>
</reference>
<evidence type="ECO:0000256" key="3">
    <source>
        <dbReference type="ARBA" id="ARBA00023163"/>
    </source>
</evidence>
<dbReference type="PANTHER" id="PTHR42756">
    <property type="entry name" value="TRANSCRIPTIONAL REGULATOR, MARR"/>
    <property type="match status" value="1"/>
</dbReference>
<sequence length="169" mass="20065">MTDDFRAEELIYFMKKIGLDLAALMDCCLRNDELSGIQVYFLVYLLRHHSEGTYLTELCRETGMSKATLSALIKKLREKDYLYFRERPEDIRKKEVLPTKKLLEESEEFFIKTRQMEDEVCGALSQEEKMQLWGLEQKVLAQLMKMERKEKKDRRLIYREKSFTAAGTV</sequence>
<dbReference type="AlphaFoldDB" id="A0A9D2ELE1"/>
<dbReference type="Pfam" id="PF12802">
    <property type="entry name" value="MarR_2"/>
    <property type="match status" value="1"/>
</dbReference>
<dbReference type="Proteomes" id="UP000824049">
    <property type="component" value="Unassembled WGS sequence"/>
</dbReference>
<comment type="caution">
    <text evidence="5">The sequence shown here is derived from an EMBL/GenBank/DDBJ whole genome shotgun (WGS) entry which is preliminary data.</text>
</comment>
<dbReference type="Gene3D" id="1.10.10.10">
    <property type="entry name" value="Winged helix-like DNA-binding domain superfamily/Winged helix DNA-binding domain"/>
    <property type="match status" value="1"/>
</dbReference>
<dbReference type="GO" id="GO:0003700">
    <property type="term" value="F:DNA-binding transcription factor activity"/>
    <property type="evidence" value="ECO:0007669"/>
    <property type="project" value="InterPro"/>
</dbReference>
<gene>
    <name evidence="5" type="ORF">H9968_06955</name>
</gene>
<dbReference type="InterPro" id="IPR036390">
    <property type="entry name" value="WH_DNA-bd_sf"/>
</dbReference>
<dbReference type="PANTHER" id="PTHR42756:SF1">
    <property type="entry name" value="TRANSCRIPTIONAL REPRESSOR OF EMRAB OPERON"/>
    <property type="match status" value="1"/>
</dbReference>
<name>A0A9D2ELE1_9FIRM</name>
<organism evidence="5 6">
    <name type="scientific">Candidatus Anaerobutyricum stercoris</name>
    <dbReference type="NCBI Taxonomy" id="2838457"/>
    <lineage>
        <taxon>Bacteria</taxon>
        <taxon>Bacillati</taxon>
        <taxon>Bacillota</taxon>
        <taxon>Clostridia</taxon>
        <taxon>Lachnospirales</taxon>
        <taxon>Lachnospiraceae</taxon>
        <taxon>Anaerobutyricum</taxon>
    </lineage>
</organism>
<dbReference type="GO" id="GO:0003677">
    <property type="term" value="F:DNA binding"/>
    <property type="evidence" value="ECO:0007669"/>
    <property type="project" value="UniProtKB-KW"/>
</dbReference>
<keyword evidence="2" id="KW-0238">DNA-binding</keyword>
<evidence type="ECO:0000313" key="6">
    <source>
        <dbReference type="Proteomes" id="UP000824049"/>
    </source>
</evidence>
<dbReference type="PROSITE" id="PS50995">
    <property type="entry name" value="HTH_MARR_2"/>
    <property type="match status" value="1"/>
</dbReference>
<evidence type="ECO:0000256" key="1">
    <source>
        <dbReference type="ARBA" id="ARBA00023015"/>
    </source>
</evidence>
<evidence type="ECO:0000259" key="4">
    <source>
        <dbReference type="PROSITE" id="PS50995"/>
    </source>
</evidence>
<feature type="domain" description="HTH marR-type" evidence="4">
    <location>
        <begin position="7"/>
        <end position="141"/>
    </location>
</feature>
<protein>
    <submittedName>
        <fullName evidence="5">MarR family transcriptional regulator</fullName>
    </submittedName>
</protein>
<evidence type="ECO:0000256" key="2">
    <source>
        <dbReference type="ARBA" id="ARBA00023125"/>
    </source>
</evidence>
<accession>A0A9D2ELE1</accession>
<keyword evidence="1" id="KW-0805">Transcription regulation</keyword>
<dbReference type="SUPFAM" id="SSF46785">
    <property type="entry name" value="Winged helix' DNA-binding domain"/>
    <property type="match status" value="1"/>
</dbReference>
<evidence type="ECO:0000313" key="5">
    <source>
        <dbReference type="EMBL" id="HIZ39648.1"/>
    </source>
</evidence>
<dbReference type="EMBL" id="DXBR01000060">
    <property type="protein sequence ID" value="HIZ39648.1"/>
    <property type="molecule type" value="Genomic_DNA"/>
</dbReference>
<keyword evidence="3" id="KW-0804">Transcription</keyword>
<dbReference type="InterPro" id="IPR000835">
    <property type="entry name" value="HTH_MarR-typ"/>
</dbReference>
<proteinExistence type="predicted"/>
<reference evidence="5" key="1">
    <citation type="journal article" date="2021" name="PeerJ">
        <title>Extensive microbial diversity within the chicken gut microbiome revealed by metagenomics and culture.</title>
        <authorList>
            <person name="Gilroy R."/>
            <person name="Ravi A."/>
            <person name="Getino M."/>
            <person name="Pursley I."/>
            <person name="Horton D.L."/>
            <person name="Alikhan N.F."/>
            <person name="Baker D."/>
            <person name="Gharbi K."/>
            <person name="Hall N."/>
            <person name="Watson M."/>
            <person name="Adriaenssens E.M."/>
            <person name="Foster-Nyarko E."/>
            <person name="Jarju S."/>
            <person name="Secka A."/>
            <person name="Antonio M."/>
            <person name="Oren A."/>
            <person name="Chaudhuri R.R."/>
            <person name="La Ragione R."/>
            <person name="Hildebrand F."/>
            <person name="Pallen M.J."/>
        </authorList>
    </citation>
    <scope>NUCLEOTIDE SEQUENCE</scope>
    <source>
        <strain evidence="5">CHK179-28034</strain>
    </source>
</reference>